<dbReference type="EMBL" id="MCHY01000008">
    <property type="protein sequence ID" value="RKD24615.1"/>
    <property type="molecule type" value="Genomic_DNA"/>
</dbReference>
<dbReference type="RefSeq" id="WP_120189913.1">
    <property type="nucleotide sequence ID" value="NZ_MCHY01000008.1"/>
</dbReference>
<comment type="caution">
    <text evidence="2">The sequence shown here is derived from an EMBL/GenBank/DDBJ whole genome shotgun (WGS) entry which is preliminary data.</text>
</comment>
<feature type="chain" id="PRO_5039296231" evidence="1">
    <location>
        <begin position="27"/>
        <end position="378"/>
    </location>
</feature>
<accession>A0A419SKV2</accession>
<dbReference type="AlphaFoldDB" id="A0A419SKV2"/>
<evidence type="ECO:0000256" key="1">
    <source>
        <dbReference type="SAM" id="SignalP"/>
    </source>
</evidence>
<reference evidence="2 3" key="1">
    <citation type="submission" date="2016-08" db="EMBL/GenBank/DDBJ databases">
        <title>Novel Firmicute Genomes.</title>
        <authorList>
            <person name="Poppleton D.I."/>
            <person name="Gribaldo S."/>
        </authorList>
    </citation>
    <scope>NUCLEOTIDE SEQUENCE [LARGE SCALE GENOMIC DNA]</scope>
    <source>
        <strain evidence="2 3">RAOx-1</strain>
    </source>
</reference>
<keyword evidence="3" id="KW-1185">Reference proteome</keyword>
<gene>
    <name evidence="2" type="ORF">BEP19_09585</name>
</gene>
<organism evidence="2 3">
    <name type="scientific">Ammoniphilus oxalaticus</name>
    <dbReference type="NCBI Taxonomy" id="66863"/>
    <lineage>
        <taxon>Bacteria</taxon>
        <taxon>Bacillati</taxon>
        <taxon>Bacillota</taxon>
        <taxon>Bacilli</taxon>
        <taxon>Bacillales</taxon>
        <taxon>Paenibacillaceae</taxon>
        <taxon>Aneurinibacillus group</taxon>
        <taxon>Ammoniphilus</taxon>
    </lineage>
</organism>
<dbReference type="OrthoDB" id="529831at2"/>
<protein>
    <submittedName>
        <fullName evidence="2">Uncharacterized protein</fullName>
    </submittedName>
</protein>
<evidence type="ECO:0000313" key="3">
    <source>
        <dbReference type="Proteomes" id="UP000284219"/>
    </source>
</evidence>
<feature type="signal peptide" evidence="1">
    <location>
        <begin position="1"/>
        <end position="26"/>
    </location>
</feature>
<keyword evidence="1" id="KW-0732">Signal</keyword>
<proteinExistence type="predicted"/>
<dbReference type="Proteomes" id="UP000284219">
    <property type="component" value="Unassembled WGS sequence"/>
</dbReference>
<name>A0A419SKV2_9BACL</name>
<evidence type="ECO:0000313" key="2">
    <source>
        <dbReference type="EMBL" id="RKD24615.1"/>
    </source>
</evidence>
<sequence length="378" mass="42609">MKLRNMARLFALAAVCLLVICGIPEAGEAKETGRLTIRVKSSPDAVFETKLETLNKWFVNEIKKAPKQQTKAQPELPYGYVTLHGEQQDVAYVVSYALNLFDLERGVKVRLPQEAKEQLRATIQSLEEQHYGQAVTWKEASNIFPRMGFAEVVDIETGKTFNVQRRAGSQHADAQPLTAADTKTMKEIYQGKWSWKRRAVLVRVNGQTLAASMHGMPHGAGAIQNNDFPGHFCIHFKDSSTHRRKDADPAHDLMISKASGELISRLTQGTPEELMRLFATAINEQDEEIIKLLINRADSEAFHAFIQQRKQIEAVRLLQIDERAETQGSPFVYASSVELQLKLIGKREQVVQTTLHFMRGAPTGRWKLEAESLLTLFN</sequence>